<comment type="caution">
    <text evidence="2">The sequence shown here is derived from an EMBL/GenBank/DDBJ whole genome shotgun (WGS) entry which is preliminary data.</text>
</comment>
<evidence type="ECO:0000256" key="1">
    <source>
        <dbReference type="SAM" id="MobiDB-lite"/>
    </source>
</evidence>
<proteinExistence type="predicted"/>
<feature type="non-terminal residue" evidence="2">
    <location>
        <position position="61"/>
    </location>
</feature>
<keyword evidence="3" id="KW-1185">Reference proteome</keyword>
<reference evidence="3" key="1">
    <citation type="submission" date="2020-01" db="EMBL/GenBank/DDBJ databases">
        <title>Draft genome sequence of the Termite Coptotermes fromosanus.</title>
        <authorList>
            <person name="Itakura S."/>
            <person name="Yosikawa Y."/>
            <person name="Umezawa K."/>
        </authorList>
    </citation>
    <scope>NUCLEOTIDE SEQUENCE [LARGE SCALE GENOMIC DNA]</scope>
</reference>
<dbReference type="Proteomes" id="UP000502823">
    <property type="component" value="Unassembled WGS sequence"/>
</dbReference>
<sequence length="61" mass="6249">MGCGSSKRTAVMPVGDSVGEDVTAGGPTRRTSEVPALEGEDPPAEQLTERSVRPSVNHGAN</sequence>
<accession>A0A6L2PBY8</accession>
<feature type="region of interest" description="Disordered" evidence="1">
    <location>
        <begin position="1"/>
        <end position="61"/>
    </location>
</feature>
<dbReference type="AlphaFoldDB" id="A0A6L2PBY8"/>
<protein>
    <submittedName>
        <fullName evidence="2">Uncharacterized protein</fullName>
    </submittedName>
</protein>
<evidence type="ECO:0000313" key="3">
    <source>
        <dbReference type="Proteomes" id="UP000502823"/>
    </source>
</evidence>
<organism evidence="2 3">
    <name type="scientific">Coptotermes formosanus</name>
    <name type="common">Formosan subterranean termite</name>
    <dbReference type="NCBI Taxonomy" id="36987"/>
    <lineage>
        <taxon>Eukaryota</taxon>
        <taxon>Metazoa</taxon>
        <taxon>Ecdysozoa</taxon>
        <taxon>Arthropoda</taxon>
        <taxon>Hexapoda</taxon>
        <taxon>Insecta</taxon>
        <taxon>Pterygota</taxon>
        <taxon>Neoptera</taxon>
        <taxon>Polyneoptera</taxon>
        <taxon>Dictyoptera</taxon>
        <taxon>Blattodea</taxon>
        <taxon>Blattoidea</taxon>
        <taxon>Termitoidae</taxon>
        <taxon>Rhinotermitidae</taxon>
        <taxon>Coptotermes</taxon>
    </lineage>
</organism>
<dbReference type="OrthoDB" id="8185043at2759"/>
<dbReference type="InParanoid" id="A0A6L2PBY8"/>
<gene>
    <name evidence="2" type="ORF">Cfor_06012</name>
</gene>
<name>A0A6L2PBY8_COPFO</name>
<dbReference type="EMBL" id="BLKM01000078">
    <property type="protein sequence ID" value="GFG28732.1"/>
    <property type="molecule type" value="Genomic_DNA"/>
</dbReference>
<evidence type="ECO:0000313" key="2">
    <source>
        <dbReference type="EMBL" id="GFG28732.1"/>
    </source>
</evidence>